<keyword evidence="4" id="KW-0813">Transport</keyword>
<name>A0A0D0A4I4_9AGAM</name>
<keyword evidence="4" id="KW-0187">Copper transport</keyword>
<accession>A0A0D0A4I4</accession>
<dbReference type="OrthoDB" id="161814at2759"/>
<dbReference type="PANTHER" id="PTHR12483:SF115">
    <property type="entry name" value="COPPER TRANSPORT PROTEIN"/>
    <property type="match status" value="1"/>
</dbReference>
<feature type="transmembrane region" description="Helical" evidence="4">
    <location>
        <begin position="127"/>
        <end position="144"/>
    </location>
</feature>
<gene>
    <name evidence="5" type="ORF">PISMIDRAFT_28199</name>
</gene>
<comment type="subcellular location">
    <subcellularLocation>
        <location evidence="4">Membrane</location>
        <topology evidence="4">Multi-pass membrane protein</topology>
    </subcellularLocation>
</comment>
<dbReference type="InterPro" id="IPR007274">
    <property type="entry name" value="Cop_transporter"/>
</dbReference>
<evidence type="ECO:0000256" key="3">
    <source>
        <dbReference type="ARBA" id="ARBA00023136"/>
    </source>
</evidence>
<dbReference type="Pfam" id="PF04145">
    <property type="entry name" value="Ctr"/>
    <property type="match status" value="1"/>
</dbReference>
<sequence length="183" mass="20303">MDHGNHEGHEMPARCAMHMLWNTQIINTCVVFPSWHIHTHTQFVFSLAAVLLLGVLYEYLRFFQQSVNRRIATKLGKGKRVASPVSDSGRSTPDRGAASEVVGLLNGRGGRNTDGVVLPAHLRLLRAALYGASVFLSFFLMLVFMTYNAYLIFAVVAGAVIGHYIFDRYVEFDNAGGRSMACH</sequence>
<evidence type="ECO:0000313" key="5">
    <source>
        <dbReference type="EMBL" id="KIK26943.1"/>
    </source>
</evidence>
<keyword evidence="3 4" id="KW-0472">Membrane</keyword>
<evidence type="ECO:0000256" key="1">
    <source>
        <dbReference type="ARBA" id="ARBA00022692"/>
    </source>
</evidence>
<dbReference type="HOGENOM" id="CLU_079690_4_0_1"/>
<dbReference type="AlphaFoldDB" id="A0A0D0A4I4"/>
<keyword evidence="6" id="KW-1185">Reference proteome</keyword>
<proteinExistence type="inferred from homology"/>
<dbReference type="Proteomes" id="UP000054018">
    <property type="component" value="Unassembled WGS sequence"/>
</dbReference>
<dbReference type="STRING" id="765257.A0A0D0A4I4"/>
<protein>
    <recommendedName>
        <fullName evidence="4">Copper transport protein</fullName>
    </recommendedName>
</protein>
<keyword evidence="2 4" id="KW-1133">Transmembrane helix</keyword>
<dbReference type="EMBL" id="KN833698">
    <property type="protein sequence ID" value="KIK26943.1"/>
    <property type="molecule type" value="Genomic_DNA"/>
</dbReference>
<comment type="similarity">
    <text evidence="4">Belongs to the copper transporter (Ctr) (TC 1.A.56) family. SLC31A subfamily.</text>
</comment>
<dbReference type="PANTHER" id="PTHR12483">
    <property type="entry name" value="SOLUTE CARRIER FAMILY 31 COPPER TRANSPORTERS"/>
    <property type="match status" value="1"/>
</dbReference>
<keyword evidence="4" id="KW-0186">Copper</keyword>
<organism evidence="5 6">
    <name type="scientific">Pisolithus microcarpus 441</name>
    <dbReference type="NCBI Taxonomy" id="765257"/>
    <lineage>
        <taxon>Eukaryota</taxon>
        <taxon>Fungi</taxon>
        <taxon>Dikarya</taxon>
        <taxon>Basidiomycota</taxon>
        <taxon>Agaricomycotina</taxon>
        <taxon>Agaricomycetes</taxon>
        <taxon>Agaricomycetidae</taxon>
        <taxon>Boletales</taxon>
        <taxon>Sclerodermatineae</taxon>
        <taxon>Pisolithaceae</taxon>
        <taxon>Pisolithus</taxon>
    </lineage>
</organism>
<keyword evidence="1 4" id="KW-0812">Transmembrane</keyword>
<evidence type="ECO:0000256" key="4">
    <source>
        <dbReference type="RuleBase" id="RU367022"/>
    </source>
</evidence>
<reference evidence="6" key="2">
    <citation type="submission" date="2015-01" db="EMBL/GenBank/DDBJ databases">
        <title>Evolutionary Origins and Diversification of the Mycorrhizal Mutualists.</title>
        <authorList>
            <consortium name="DOE Joint Genome Institute"/>
            <consortium name="Mycorrhizal Genomics Consortium"/>
            <person name="Kohler A."/>
            <person name="Kuo A."/>
            <person name="Nagy L.G."/>
            <person name="Floudas D."/>
            <person name="Copeland A."/>
            <person name="Barry K.W."/>
            <person name="Cichocki N."/>
            <person name="Veneault-Fourrey C."/>
            <person name="LaButti K."/>
            <person name="Lindquist E.A."/>
            <person name="Lipzen A."/>
            <person name="Lundell T."/>
            <person name="Morin E."/>
            <person name="Murat C."/>
            <person name="Riley R."/>
            <person name="Ohm R."/>
            <person name="Sun H."/>
            <person name="Tunlid A."/>
            <person name="Henrissat B."/>
            <person name="Grigoriev I.V."/>
            <person name="Hibbett D.S."/>
            <person name="Martin F."/>
        </authorList>
    </citation>
    <scope>NUCLEOTIDE SEQUENCE [LARGE SCALE GENOMIC DNA]</scope>
    <source>
        <strain evidence="6">441</strain>
    </source>
</reference>
<evidence type="ECO:0000256" key="2">
    <source>
        <dbReference type="ARBA" id="ARBA00022989"/>
    </source>
</evidence>
<dbReference type="GO" id="GO:0005375">
    <property type="term" value="F:copper ion transmembrane transporter activity"/>
    <property type="evidence" value="ECO:0007669"/>
    <property type="project" value="UniProtKB-UniRule"/>
</dbReference>
<keyword evidence="4" id="KW-0406">Ion transport</keyword>
<feature type="transmembrane region" description="Helical" evidence="4">
    <location>
        <begin position="43"/>
        <end position="60"/>
    </location>
</feature>
<feature type="transmembrane region" description="Helical" evidence="4">
    <location>
        <begin position="150"/>
        <end position="170"/>
    </location>
</feature>
<reference evidence="5 6" key="1">
    <citation type="submission" date="2014-04" db="EMBL/GenBank/DDBJ databases">
        <authorList>
            <consortium name="DOE Joint Genome Institute"/>
            <person name="Kuo A."/>
            <person name="Kohler A."/>
            <person name="Costa M.D."/>
            <person name="Nagy L.G."/>
            <person name="Floudas D."/>
            <person name="Copeland A."/>
            <person name="Barry K.W."/>
            <person name="Cichocki N."/>
            <person name="Veneault-Fourrey C."/>
            <person name="LaButti K."/>
            <person name="Lindquist E.A."/>
            <person name="Lipzen A."/>
            <person name="Lundell T."/>
            <person name="Morin E."/>
            <person name="Murat C."/>
            <person name="Sun H."/>
            <person name="Tunlid A."/>
            <person name="Henrissat B."/>
            <person name="Grigoriev I.V."/>
            <person name="Hibbett D.S."/>
            <person name="Martin F."/>
            <person name="Nordberg H.P."/>
            <person name="Cantor M.N."/>
            <person name="Hua S.X."/>
        </authorList>
    </citation>
    <scope>NUCLEOTIDE SEQUENCE [LARGE SCALE GENOMIC DNA]</scope>
    <source>
        <strain evidence="5 6">441</strain>
    </source>
</reference>
<evidence type="ECO:0000313" key="6">
    <source>
        <dbReference type="Proteomes" id="UP000054018"/>
    </source>
</evidence>
<dbReference type="GO" id="GO:0016020">
    <property type="term" value="C:membrane"/>
    <property type="evidence" value="ECO:0007669"/>
    <property type="project" value="UniProtKB-SubCell"/>
</dbReference>